<evidence type="ECO:0000256" key="1">
    <source>
        <dbReference type="SAM" id="MobiDB-lite"/>
    </source>
</evidence>
<comment type="caution">
    <text evidence="2">The sequence shown here is derived from an EMBL/GenBank/DDBJ whole genome shotgun (WGS) entry which is preliminary data.</text>
</comment>
<dbReference type="EMBL" id="BLLB01000002">
    <property type="protein sequence ID" value="GFH00168.1"/>
    <property type="molecule type" value="Genomic_DNA"/>
</dbReference>
<dbReference type="Proteomes" id="UP000465304">
    <property type="component" value="Unassembled WGS sequence"/>
</dbReference>
<proteinExistence type="predicted"/>
<name>A0A7I9ZHQ6_9MYCO</name>
<accession>A0A7I9ZHQ6</accession>
<dbReference type="RefSeq" id="WP_163887072.1">
    <property type="nucleotide sequence ID" value="NZ_BLLB01000002.1"/>
</dbReference>
<sequence>MVEDALDQLYSARPDEFTALRAELAARAKDDGDPDAARRIAASRKPTTAAWVVNVLVLRGTARTRLTDLGTRLREAHAAMDGVAIRTLTAEQRRLVDELARDGFRAAGLTNPAAAVRDSVTTTLQAAIADPDVAARLGRLSKAEQWSGFGEFGSTAAVSTVAKGKATERVTRPRPEPAKRPSAGDRRRQQARAELAAAERAKADADEALTELQADLAAARLRHQDAQRRLADAEQALTAARDAYEAAKRAGRDAAAAVKAAKLTLKKIPD</sequence>
<organism evidence="2 3">
    <name type="scientific">Mycolicibacterium hippocampi</name>
    <dbReference type="NCBI Taxonomy" id="659824"/>
    <lineage>
        <taxon>Bacteria</taxon>
        <taxon>Bacillati</taxon>
        <taxon>Actinomycetota</taxon>
        <taxon>Actinomycetes</taxon>
        <taxon>Mycobacteriales</taxon>
        <taxon>Mycobacteriaceae</taxon>
        <taxon>Mycolicibacterium</taxon>
    </lineage>
</organism>
<keyword evidence="3" id="KW-1185">Reference proteome</keyword>
<protein>
    <submittedName>
        <fullName evidence="2">Uncharacterized protein</fullName>
    </submittedName>
</protein>
<dbReference type="AlphaFoldDB" id="A0A7I9ZHQ6"/>
<reference evidence="2 3" key="1">
    <citation type="journal article" date="2019" name="Emerg. Microbes Infect.">
        <title>Comprehensive subspecies identification of 175 nontuberculous mycobacteria species based on 7547 genomic profiles.</title>
        <authorList>
            <person name="Matsumoto Y."/>
            <person name="Kinjo T."/>
            <person name="Motooka D."/>
            <person name="Nabeya D."/>
            <person name="Jung N."/>
            <person name="Uechi K."/>
            <person name="Horii T."/>
            <person name="Iida T."/>
            <person name="Fujita J."/>
            <person name="Nakamura S."/>
        </authorList>
    </citation>
    <scope>NUCLEOTIDE SEQUENCE [LARGE SCALE GENOMIC DNA]</scope>
    <source>
        <strain evidence="2 3">JCM 30996</strain>
    </source>
</reference>
<feature type="compositionally biased region" description="Basic and acidic residues" evidence="1">
    <location>
        <begin position="165"/>
        <end position="188"/>
    </location>
</feature>
<evidence type="ECO:0000313" key="2">
    <source>
        <dbReference type="EMBL" id="GFH00168.1"/>
    </source>
</evidence>
<gene>
    <name evidence="2" type="ORF">MHIP_06510</name>
</gene>
<evidence type="ECO:0000313" key="3">
    <source>
        <dbReference type="Proteomes" id="UP000465304"/>
    </source>
</evidence>
<feature type="region of interest" description="Disordered" evidence="1">
    <location>
        <begin position="160"/>
        <end position="202"/>
    </location>
</feature>